<evidence type="ECO:0000313" key="3">
    <source>
        <dbReference type="Proteomes" id="UP000092460"/>
    </source>
</evidence>
<dbReference type="Gene3D" id="3.15.10.30">
    <property type="entry name" value="Haemolymph juvenile hormone binding protein"/>
    <property type="match status" value="1"/>
</dbReference>
<dbReference type="Pfam" id="PF06585">
    <property type="entry name" value="JHBP"/>
    <property type="match status" value="1"/>
</dbReference>
<dbReference type="SMART" id="SM00700">
    <property type="entry name" value="JHBP"/>
    <property type="match status" value="1"/>
</dbReference>
<feature type="chain" id="PRO_5008405345" description="Lipid-binding serum glycoprotein C-terminal domain-containing protein" evidence="1">
    <location>
        <begin position="25"/>
        <end position="472"/>
    </location>
</feature>
<sequence>MQFINLRLIFITTTLIVTSVNVLGQDVVEEPFDLEIESNAIDDHNAKVSENRLAAQLFAVLEHYKQEDPVGIPGFPISDPFEMPNVKQSLGIPYKSFSEHTFSLLIYFFLGMANLNMMKIKAYGLSSFRLTSIKVDLKAMKAEGIIELDEMYTNGSYTLNSLFSNANGPFNVILKKVMAKGTAVLAVQRSGHLAIERLKIDITFDDMGMDFQNLGFLGNIFQGIVNSAPTLVFDSMKPFMLQAADKQFREMVNKNITEIMGERLLPNSITPLDMVIAEARKKVRENGCDPFRLPDYNRTVGVFSMQLANSWINGISSFYRVGDVIVLMANKTVNLILQVGTQQISGAGQWEVGCGLVTRIGHVHFTLQHIRATISVSQPLDTRKRPQINDLQIDLGNIQVRCDGAGTLDYILEFAVNVLPNMLRYQIMDALENPIKKRIQEQFNAIDVEQAIKNNLEKFQQNVEFTCDFKFI</sequence>
<evidence type="ECO:0008006" key="4">
    <source>
        <dbReference type="Google" id="ProtNLM"/>
    </source>
</evidence>
<dbReference type="Gene3D" id="3.15.10.50">
    <property type="match status" value="1"/>
</dbReference>
<evidence type="ECO:0000256" key="1">
    <source>
        <dbReference type="SAM" id="SignalP"/>
    </source>
</evidence>
<dbReference type="EnsemblMetazoa" id="GPPI048100-RA">
    <property type="protein sequence ID" value="GPPI048100-PA"/>
    <property type="gene ID" value="GPPI048100"/>
</dbReference>
<keyword evidence="3" id="KW-1185">Reference proteome</keyword>
<accession>A0A1B0C3I0</accession>
<keyword evidence="1" id="KW-0732">Signal</keyword>
<dbReference type="AlphaFoldDB" id="A0A1B0C3I0"/>
<dbReference type="PANTHER" id="PTHR11008:SF13">
    <property type="entry name" value="FI04421P"/>
    <property type="match status" value="1"/>
</dbReference>
<dbReference type="Pfam" id="PF16984">
    <property type="entry name" value="Grp7_allergen"/>
    <property type="match status" value="1"/>
</dbReference>
<dbReference type="InterPro" id="IPR038602">
    <property type="entry name" value="Mite_allergen_7_sf"/>
</dbReference>
<name>A0A1B0C3I0_9MUSC</name>
<protein>
    <recommendedName>
        <fullName evidence="4">Lipid-binding serum glycoprotein C-terminal domain-containing protein</fullName>
    </recommendedName>
</protein>
<reference evidence="2" key="2">
    <citation type="submission" date="2020-05" db="UniProtKB">
        <authorList>
            <consortium name="EnsemblMetazoa"/>
        </authorList>
    </citation>
    <scope>IDENTIFICATION</scope>
    <source>
        <strain evidence="2">IAEA</strain>
    </source>
</reference>
<proteinExistence type="predicted"/>
<feature type="signal peptide" evidence="1">
    <location>
        <begin position="1"/>
        <end position="24"/>
    </location>
</feature>
<dbReference type="VEuPathDB" id="VectorBase:GPPI048100"/>
<dbReference type="PANTHER" id="PTHR11008">
    <property type="entry name" value="PROTEIN TAKEOUT-LIKE PROTEIN"/>
    <property type="match status" value="1"/>
</dbReference>
<evidence type="ECO:0000313" key="2">
    <source>
        <dbReference type="EnsemblMetazoa" id="GPPI048100-PA"/>
    </source>
</evidence>
<dbReference type="InterPro" id="IPR020234">
    <property type="entry name" value="Mite_allergen_group-7"/>
</dbReference>
<dbReference type="EMBL" id="JXJN01024953">
    <property type="status" value="NOT_ANNOTATED_CDS"/>
    <property type="molecule type" value="Genomic_DNA"/>
</dbReference>
<dbReference type="InterPro" id="IPR038606">
    <property type="entry name" value="To_sf"/>
</dbReference>
<dbReference type="Proteomes" id="UP000092460">
    <property type="component" value="Unassembled WGS sequence"/>
</dbReference>
<organism evidence="2 3">
    <name type="scientific">Glossina palpalis gambiensis</name>
    <dbReference type="NCBI Taxonomy" id="67801"/>
    <lineage>
        <taxon>Eukaryota</taxon>
        <taxon>Metazoa</taxon>
        <taxon>Ecdysozoa</taxon>
        <taxon>Arthropoda</taxon>
        <taxon>Hexapoda</taxon>
        <taxon>Insecta</taxon>
        <taxon>Pterygota</taxon>
        <taxon>Neoptera</taxon>
        <taxon>Endopterygota</taxon>
        <taxon>Diptera</taxon>
        <taxon>Brachycera</taxon>
        <taxon>Muscomorpha</taxon>
        <taxon>Hippoboscoidea</taxon>
        <taxon>Glossinidae</taxon>
        <taxon>Glossina</taxon>
    </lineage>
</organism>
<dbReference type="InterPro" id="IPR010562">
    <property type="entry name" value="Haemolymph_juvenile_hormone-bd"/>
</dbReference>
<dbReference type="STRING" id="67801.A0A1B0C3I0"/>
<reference evidence="3" key="1">
    <citation type="submission" date="2015-01" db="EMBL/GenBank/DDBJ databases">
        <authorList>
            <person name="Aksoy S."/>
            <person name="Warren W."/>
            <person name="Wilson R.K."/>
        </authorList>
    </citation>
    <scope>NUCLEOTIDE SEQUENCE [LARGE SCALE GENOMIC DNA]</scope>
    <source>
        <strain evidence="3">IAEA</strain>
    </source>
</reference>